<dbReference type="PROSITE" id="PS00061">
    <property type="entry name" value="ADH_SHORT"/>
    <property type="match status" value="1"/>
</dbReference>
<accession>A0A7R7XZJ3</accession>
<name>A0A7R7XZJ3_9EURO</name>
<dbReference type="Pfam" id="PF13561">
    <property type="entry name" value="adh_short_C2"/>
    <property type="match status" value="1"/>
</dbReference>
<evidence type="ECO:0000313" key="5">
    <source>
        <dbReference type="Proteomes" id="UP000654913"/>
    </source>
</evidence>
<keyword evidence="3" id="KW-0560">Oxidoreductase</keyword>
<dbReference type="AlphaFoldDB" id="A0A7R7XZJ3"/>
<sequence>MNISGYAFIIGGGSGIGRACSIGLAKDGAAGVLVADLSLSAATQVAVECKAAATASDFKVEALQIDVTNEISVEDATEHMLATFGRIDYCVNCAGIGVETPGAIAEADIAEFRRFLKVHVDGTFLVTRTVSAAMKHQEPRLNGGPGSGRGSSRGSIVILGSGASLVATPGVVQYTTAKHAVLGLAKNAALDNAPHGIRVNCICPAWTDTPMVDKAKEGGVPIDAHVQKLVPLARMATAEEIADAVIFFCSPRSSYVTGCGFVIDGGATLSCAR</sequence>
<organism evidence="4 5">
    <name type="scientific">Aspergillus puulaauensis</name>
    <dbReference type="NCBI Taxonomy" id="1220207"/>
    <lineage>
        <taxon>Eukaryota</taxon>
        <taxon>Fungi</taxon>
        <taxon>Dikarya</taxon>
        <taxon>Ascomycota</taxon>
        <taxon>Pezizomycotina</taxon>
        <taxon>Eurotiomycetes</taxon>
        <taxon>Eurotiomycetidae</taxon>
        <taxon>Eurotiales</taxon>
        <taxon>Aspergillaceae</taxon>
        <taxon>Aspergillus</taxon>
    </lineage>
</organism>
<dbReference type="EMBL" id="AP024450">
    <property type="protein sequence ID" value="BCS29833.1"/>
    <property type="molecule type" value="Genomic_DNA"/>
</dbReference>
<gene>
    <name evidence="4" type="ORF">APUU_80136A</name>
</gene>
<dbReference type="Gene3D" id="3.40.50.720">
    <property type="entry name" value="NAD(P)-binding Rossmann-like Domain"/>
    <property type="match status" value="1"/>
</dbReference>
<dbReference type="PRINTS" id="PR00081">
    <property type="entry name" value="GDHRDH"/>
</dbReference>
<protein>
    <submittedName>
        <fullName evidence="4">Uncharacterized protein</fullName>
    </submittedName>
</protein>
<dbReference type="PANTHER" id="PTHR24321">
    <property type="entry name" value="DEHYDROGENASES, SHORT CHAIN"/>
    <property type="match status" value="1"/>
</dbReference>
<dbReference type="PANTHER" id="PTHR24321:SF12">
    <property type="entry name" value="SHORT-CHAIN DEHYDROGENASE_REDUCTASE FAMILY, PUTATIVE (AFU_ORTHOLOGUE AFUA_5G14340)-RELATED"/>
    <property type="match status" value="1"/>
</dbReference>
<dbReference type="InterPro" id="IPR002347">
    <property type="entry name" value="SDR_fam"/>
</dbReference>
<keyword evidence="2" id="KW-0521">NADP</keyword>
<dbReference type="Proteomes" id="UP000654913">
    <property type="component" value="Chromosome 8"/>
</dbReference>
<evidence type="ECO:0000256" key="2">
    <source>
        <dbReference type="ARBA" id="ARBA00022857"/>
    </source>
</evidence>
<evidence type="ECO:0000256" key="1">
    <source>
        <dbReference type="ARBA" id="ARBA00006484"/>
    </source>
</evidence>
<dbReference type="KEGG" id="apuu:APUU_80136A"/>
<dbReference type="RefSeq" id="XP_041562019.1">
    <property type="nucleotide sequence ID" value="XM_041696383.1"/>
</dbReference>
<dbReference type="InterPro" id="IPR020904">
    <property type="entry name" value="Sc_DH/Rdtase_CS"/>
</dbReference>
<dbReference type="GO" id="GO:0016491">
    <property type="term" value="F:oxidoreductase activity"/>
    <property type="evidence" value="ECO:0007669"/>
    <property type="project" value="UniProtKB-KW"/>
</dbReference>
<evidence type="ECO:0000313" key="4">
    <source>
        <dbReference type="EMBL" id="BCS29833.1"/>
    </source>
</evidence>
<reference evidence="4" key="1">
    <citation type="submission" date="2021-01" db="EMBL/GenBank/DDBJ databases">
        <authorList>
            <consortium name="Aspergillus puulaauensis MK2 genome sequencing consortium"/>
            <person name="Kazuki M."/>
            <person name="Futagami T."/>
        </authorList>
    </citation>
    <scope>NUCLEOTIDE SEQUENCE</scope>
    <source>
        <strain evidence="4">MK2</strain>
    </source>
</reference>
<proteinExistence type="inferred from homology"/>
<keyword evidence="5" id="KW-1185">Reference proteome</keyword>
<dbReference type="GO" id="GO:0044550">
    <property type="term" value="P:secondary metabolite biosynthetic process"/>
    <property type="evidence" value="ECO:0007669"/>
    <property type="project" value="UniProtKB-ARBA"/>
</dbReference>
<comment type="similarity">
    <text evidence="1">Belongs to the short-chain dehydrogenases/reductases (SDR) family.</text>
</comment>
<reference evidence="4" key="2">
    <citation type="submission" date="2021-02" db="EMBL/GenBank/DDBJ databases">
        <title>Aspergillus puulaauensis MK2 genome sequence.</title>
        <authorList>
            <person name="Futagami T."/>
            <person name="Mori K."/>
            <person name="Kadooka C."/>
            <person name="Tanaka T."/>
        </authorList>
    </citation>
    <scope>NUCLEOTIDE SEQUENCE</scope>
    <source>
        <strain evidence="4">MK2</strain>
    </source>
</reference>
<dbReference type="GeneID" id="64979830"/>
<dbReference type="OrthoDB" id="5840532at2759"/>
<dbReference type="InterPro" id="IPR036291">
    <property type="entry name" value="NAD(P)-bd_dom_sf"/>
</dbReference>
<dbReference type="SUPFAM" id="SSF51735">
    <property type="entry name" value="NAD(P)-binding Rossmann-fold domains"/>
    <property type="match status" value="1"/>
</dbReference>
<dbReference type="FunFam" id="3.40.50.720:FF:000084">
    <property type="entry name" value="Short-chain dehydrogenase reductase"/>
    <property type="match status" value="1"/>
</dbReference>
<evidence type="ECO:0000256" key="3">
    <source>
        <dbReference type="ARBA" id="ARBA00023002"/>
    </source>
</evidence>
<dbReference type="CDD" id="cd05233">
    <property type="entry name" value="SDR_c"/>
    <property type="match status" value="1"/>
</dbReference>